<accession>A0A163JP54</accession>
<dbReference type="EMBL" id="LT553414">
    <property type="protein sequence ID" value="SAM00792.1"/>
    <property type="molecule type" value="Genomic_DNA"/>
</dbReference>
<dbReference type="FunFam" id="3.40.50.1000:FF:000063">
    <property type="entry name" value="Nuclear elongation and deformation protein"/>
    <property type="match status" value="1"/>
</dbReference>
<protein>
    <recommendedName>
        <fullName evidence="3">phosphatidate phosphatase</fullName>
        <ecNumber evidence="3">3.1.3.4</ecNumber>
    </recommendedName>
</protein>
<dbReference type="InterPro" id="IPR026058">
    <property type="entry name" value="LIPIN"/>
</dbReference>
<dbReference type="GO" id="GO:0019432">
    <property type="term" value="P:triglyceride biosynthetic process"/>
    <property type="evidence" value="ECO:0007669"/>
    <property type="project" value="TreeGrafter"/>
</dbReference>
<evidence type="ECO:0000256" key="6">
    <source>
        <dbReference type="SAM" id="MobiDB-lite"/>
    </source>
</evidence>
<keyword evidence="5" id="KW-0378">Hydrolase</keyword>
<feature type="region of interest" description="Disordered" evidence="6">
    <location>
        <begin position="248"/>
        <end position="275"/>
    </location>
</feature>
<evidence type="ECO:0000256" key="4">
    <source>
        <dbReference type="ARBA" id="ARBA00022553"/>
    </source>
</evidence>
<dbReference type="Pfam" id="PF08235">
    <property type="entry name" value="LNS2"/>
    <property type="match status" value="1"/>
</dbReference>
<feature type="region of interest" description="Disordered" evidence="6">
    <location>
        <begin position="532"/>
        <end position="551"/>
    </location>
</feature>
<feature type="compositionally biased region" description="Low complexity" evidence="6">
    <location>
        <begin position="904"/>
        <end position="917"/>
    </location>
</feature>
<keyword evidence="4" id="KW-0597">Phosphoprotein</keyword>
<dbReference type="PANTHER" id="PTHR12181:SF12">
    <property type="entry name" value="PHOSPHATIDATE PHOSPHATASE"/>
    <property type="match status" value="1"/>
</dbReference>
<keyword evidence="9" id="KW-1185">Reference proteome</keyword>
<evidence type="ECO:0000313" key="8">
    <source>
        <dbReference type="EMBL" id="SAM00792.1"/>
    </source>
</evidence>
<dbReference type="InterPro" id="IPR007651">
    <property type="entry name" value="Lipin_N"/>
</dbReference>
<dbReference type="InterPro" id="IPR013209">
    <property type="entry name" value="LNS2"/>
</dbReference>
<comment type="similarity">
    <text evidence="2">Belongs to the lipin family.</text>
</comment>
<dbReference type="InterPro" id="IPR031703">
    <property type="entry name" value="Lipin_mid"/>
</dbReference>
<evidence type="ECO:0000256" key="5">
    <source>
        <dbReference type="ARBA" id="ARBA00022801"/>
    </source>
</evidence>
<feature type="compositionally biased region" description="Polar residues" evidence="6">
    <location>
        <begin position="918"/>
        <end position="932"/>
    </location>
</feature>
<name>A0A163JP54_ABSGL</name>
<dbReference type="Pfam" id="PF04571">
    <property type="entry name" value="Lipin_N"/>
    <property type="match status" value="1"/>
</dbReference>
<dbReference type="EC" id="3.1.3.4" evidence="3"/>
<dbReference type="OrthoDB" id="4567at2759"/>
<sequence>MEYVERLGSLFNSVSSFYNDINPATLSGAVDIVVVEQEDGDLTCSPFHVRFGKLSLLMPQEKKIEIKVNGQVIPYLMKVGEAGESFFVFETEHEVPEEFQTSPIMGAEEAQTDQVSPKDREPPFLDIGESKHQDKADQEQQHDTKDPFDESDTLDHNMKLHPPSELQSPKIIIEEQMDKVVTNMGPYSLQPASDQPRNDIYPINDGSNLLERALPEAITTTTIAKETFIVRPANGDIYTKVMDVSHGPIQHPTYDDNDGSPPNSSNNTHDDPLWASIQGADTDKRAGRQTHDTNESIVLDIAGYKTGGDQEWEEDQGDTHDLSGVAGSEGISRTMDQLEIDTKSASVWGWGASGQPSTSINDFNEESATPGVTYRIEMSLCGLSAFKTDDDTGNVALFDEHQLTYDTFMKTPNVLNDRRLVFRYEDRYYGAGYPGPLFTSLLLFKKPLQVHNTPGLVSDTGSKGDVEDNRESYLFGKGWRQWLSRSSLTGPQGMDALSTGDQAADDGLSKATTDHDDMTTRFTTSTKATTLGWDSEQRQSNNAVSADPTPQKHYAKTLRLTSEQLKQLGLNKGVNTITFSVTSAYQGTAICAAKIFYWDYDMPIVISDIDGTITKSDALGHVFTMIGKDWTHHGVAKLYTDICNNGYNILYLTSRAIGQSDYTRDYLKKVEQGPFQLPDGPVILSPDRLFTSFHREIIMRKPEVFKMACLKDIQRLFGGRDPFYAGFGNRVTDAISYRSVHVPASRIFTIDPNGLIKLELLKGFTSSYLHLNDLVDHIFPPVNTKTVAMDEDYNDWNYWKQPLPAVELPEDTKKSPLLTSTKVKPIKPDLTSLPLEAVVESEQQQQQHRGGLLRSLTSLSSSSSSSLVDSGGRQASLPPQRSHTTPIIPTRRSRVQSFTDTLRRPSLLLGSLSPSTSDNQRQSPPTSPSLMSHLSLGIDEMRHSLSKKLNYDPPSYDLCLPSPPPEEGGHKNSAQADDFDPSLDDLEETIGDIPFF</sequence>
<feature type="region of interest" description="Disordered" evidence="6">
    <location>
        <begin position="863"/>
        <end position="932"/>
    </location>
</feature>
<dbReference type="GO" id="GO:0005634">
    <property type="term" value="C:nucleus"/>
    <property type="evidence" value="ECO:0007669"/>
    <property type="project" value="TreeGrafter"/>
</dbReference>
<dbReference type="InterPro" id="IPR031315">
    <property type="entry name" value="LNS2/PITP"/>
</dbReference>
<dbReference type="Gene3D" id="3.40.50.1000">
    <property type="entry name" value="HAD superfamily/HAD-like"/>
    <property type="match status" value="1"/>
</dbReference>
<evidence type="ECO:0000256" key="1">
    <source>
        <dbReference type="ARBA" id="ARBA00001946"/>
    </source>
</evidence>
<dbReference type="Proteomes" id="UP000078561">
    <property type="component" value="Unassembled WGS sequence"/>
</dbReference>
<dbReference type="PANTHER" id="PTHR12181">
    <property type="entry name" value="LIPIN"/>
    <property type="match status" value="1"/>
</dbReference>
<dbReference type="InParanoid" id="A0A163JP54"/>
<feature type="region of interest" description="Disordered" evidence="6">
    <location>
        <begin position="100"/>
        <end position="167"/>
    </location>
</feature>
<dbReference type="SMART" id="SM00775">
    <property type="entry name" value="LNS2"/>
    <property type="match status" value="1"/>
</dbReference>
<dbReference type="InterPro" id="IPR023214">
    <property type="entry name" value="HAD_sf"/>
</dbReference>
<dbReference type="GO" id="GO:0009062">
    <property type="term" value="P:fatty acid catabolic process"/>
    <property type="evidence" value="ECO:0007669"/>
    <property type="project" value="TreeGrafter"/>
</dbReference>
<dbReference type="GO" id="GO:0008195">
    <property type="term" value="F:phosphatidate phosphatase activity"/>
    <property type="evidence" value="ECO:0007669"/>
    <property type="project" value="UniProtKB-EC"/>
</dbReference>
<dbReference type="OMA" id="NDAYLME"/>
<dbReference type="STRING" id="4829.A0A163JP54"/>
<dbReference type="InterPro" id="IPR036412">
    <property type="entry name" value="HAD-like_sf"/>
</dbReference>
<evidence type="ECO:0000256" key="2">
    <source>
        <dbReference type="ARBA" id="ARBA00005476"/>
    </source>
</evidence>
<dbReference type="SUPFAM" id="SSF56784">
    <property type="entry name" value="HAD-like"/>
    <property type="match status" value="1"/>
</dbReference>
<dbReference type="Pfam" id="PF16876">
    <property type="entry name" value="Lipin_mid"/>
    <property type="match status" value="1"/>
</dbReference>
<dbReference type="FunCoup" id="A0A163JP54">
    <property type="interactions" value="410"/>
</dbReference>
<feature type="compositionally biased region" description="Acidic residues" evidence="6">
    <location>
        <begin position="977"/>
        <end position="990"/>
    </location>
</feature>
<gene>
    <name evidence="8" type="primary">ABSGL_06515.1 scaffold 8356</name>
</gene>
<evidence type="ECO:0000313" key="9">
    <source>
        <dbReference type="Proteomes" id="UP000078561"/>
    </source>
</evidence>
<proteinExistence type="inferred from homology"/>
<feature type="region of interest" description="Disordered" evidence="6">
    <location>
        <begin position="490"/>
        <end position="516"/>
    </location>
</feature>
<dbReference type="AlphaFoldDB" id="A0A163JP54"/>
<organism evidence="8">
    <name type="scientific">Absidia glauca</name>
    <name type="common">Pin mould</name>
    <dbReference type="NCBI Taxonomy" id="4829"/>
    <lineage>
        <taxon>Eukaryota</taxon>
        <taxon>Fungi</taxon>
        <taxon>Fungi incertae sedis</taxon>
        <taxon>Mucoromycota</taxon>
        <taxon>Mucoromycotina</taxon>
        <taxon>Mucoromycetes</taxon>
        <taxon>Mucorales</taxon>
        <taxon>Cunninghamellaceae</taxon>
        <taxon>Absidia</taxon>
    </lineage>
</organism>
<feature type="compositionally biased region" description="Polar residues" evidence="6">
    <location>
        <begin position="877"/>
        <end position="887"/>
    </location>
</feature>
<reference evidence="8" key="1">
    <citation type="submission" date="2016-04" db="EMBL/GenBank/DDBJ databases">
        <authorList>
            <person name="Evans L.H."/>
            <person name="Alamgir A."/>
            <person name="Owens N."/>
            <person name="Weber N.D."/>
            <person name="Virtaneva K."/>
            <person name="Barbian K."/>
            <person name="Babar A."/>
            <person name="Rosenke K."/>
        </authorList>
    </citation>
    <scope>NUCLEOTIDE SEQUENCE [LARGE SCALE GENOMIC DNA]</scope>
    <source>
        <strain evidence="8">CBS 101.48</strain>
    </source>
</reference>
<feature type="region of interest" description="Disordered" evidence="6">
    <location>
        <begin position="947"/>
        <end position="996"/>
    </location>
</feature>
<feature type="compositionally biased region" description="Basic and acidic residues" evidence="6">
    <location>
        <begin position="116"/>
        <end position="158"/>
    </location>
</feature>
<comment type="cofactor">
    <cofactor evidence="1">
        <name>Mg(2+)</name>
        <dbReference type="ChEBI" id="CHEBI:18420"/>
    </cofactor>
</comment>
<evidence type="ECO:0000259" key="7">
    <source>
        <dbReference type="SMART" id="SM00775"/>
    </source>
</evidence>
<feature type="domain" description="LNS2/PITP" evidence="7">
    <location>
        <begin position="604"/>
        <end position="759"/>
    </location>
</feature>
<evidence type="ECO:0000256" key="3">
    <source>
        <dbReference type="ARBA" id="ARBA00012638"/>
    </source>
</evidence>